<accession>A0A6A6ZPW1</accession>
<evidence type="ECO:0000313" key="5">
    <source>
        <dbReference type="EMBL" id="KAF2822464.1"/>
    </source>
</evidence>
<dbReference type="InterPro" id="IPR051407">
    <property type="entry name" value="Bact_OM_lipoprot/Surf_antigen"/>
</dbReference>
<feature type="compositionally biased region" description="Basic and acidic residues" evidence="3">
    <location>
        <begin position="236"/>
        <end position="302"/>
    </location>
</feature>
<comment type="subcellular location">
    <subcellularLocation>
        <location evidence="1">Membrane</location>
    </subcellularLocation>
</comment>
<dbReference type="GO" id="GO:0019867">
    <property type="term" value="C:outer membrane"/>
    <property type="evidence" value="ECO:0007669"/>
    <property type="project" value="InterPro"/>
</dbReference>
<reference evidence="5" key="1">
    <citation type="journal article" date="2020" name="Stud. Mycol.">
        <title>101 Dothideomycetes genomes: a test case for predicting lifestyles and emergence of pathogens.</title>
        <authorList>
            <person name="Haridas S."/>
            <person name="Albert R."/>
            <person name="Binder M."/>
            <person name="Bloem J."/>
            <person name="Labutti K."/>
            <person name="Salamov A."/>
            <person name="Andreopoulos B."/>
            <person name="Baker S."/>
            <person name="Barry K."/>
            <person name="Bills G."/>
            <person name="Bluhm B."/>
            <person name="Cannon C."/>
            <person name="Castanera R."/>
            <person name="Culley D."/>
            <person name="Daum C."/>
            <person name="Ezra D."/>
            <person name="Gonzalez J."/>
            <person name="Henrissat B."/>
            <person name="Kuo A."/>
            <person name="Liang C."/>
            <person name="Lipzen A."/>
            <person name="Lutzoni F."/>
            <person name="Magnuson J."/>
            <person name="Mondo S."/>
            <person name="Nolan M."/>
            <person name="Ohm R."/>
            <person name="Pangilinan J."/>
            <person name="Park H.-J."/>
            <person name="Ramirez L."/>
            <person name="Alfaro M."/>
            <person name="Sun H."/>
            <person name="Tritt A."/>
            <person name="Yoshinaga Y."/>
            <person name="Zwiers L.-H."/>
            <person name="Turgeon B."/>
            <person name="Goodwin S."/>
            <person name="Spatafora J."/>
            <person name="Crous P."/>
            <person name="Grigoriev I."/>
        </authorList>
    </citation>
    <scope>NUCLEOTIDE SEQUENCE</scope>
    <source>
        <strain evidence="5">CBS 113818</strain>
    </source>
</reference>
<keyword evidence="2" id="KW-0472">Membrane</keyword>
<evidence type="ECO:0000256" key="1">
    <source>
        <dbReference type="ARBA" id="ARBA00004370"/>
    </source>
</evidence>
<feature type="region of interest" description="Disordered" evidence="3">
    <location>
        <begin position="30"/>
        <end position="194"/>
    </location>
</feature>
<dbReference type="PANTHER" id="PTHR35603:SF2">
    <property type="entry name" value="OUTER MEMBRANE LIPOPROTEIN"/>
    <property type="match status" value="1"/>
</dbReference>
<feature type="domain" description="Glycine zipper 2TM" evidence="4">
    <location>
        <begin position="197"/>
        <end position="235"/>
    </location>
</feature>
<gene>
    <name evidence="5" type="ORF">CC86DRAFT_448238</name>
</gene>
<dbReference type="OrthoDB" id="3801381at2759"/>
<feature type="compositionally biased region" description="Basic and acidic residues" evidence="3">
    <location>
        <begin position="105"/>
        <end position="118"/>
    </location>
</feature>
<sequence length="316" mass="36615">MADYEELAELGFEGVDKFANKYHDKVYDHLPAWKQKQKRQEARAKKDDHQQQRQHSRGPPENEQERSRQDSPVERSRNVNFEDDQREMSSYAPSHAPSYAPTARQDQRQDYREDRAPRADWAYQPRAPSPPPEYAGGYDVRRNEPQRGRPAPSRMRSSSWSPPRNERAHDDSRRRRRSRSRSRSSSNDGTRTQRIAATLIGGLVGGMAGNQFRKGQKYDTAATIGGAVLGGIASRELAERIGGKKEDRKERRQTEQEAWEARHGDGGRDDDRRRSRDGRDSRGGRDDRDSRGDRDSRDSRGWCDRCRCERSRCWCR</sequence>
<feature type="compositionally biased region" description="Low complexity" evidence="3">
    <location>
        <begin position="89"/>
        <end position="104"/>
    </location>
</feature>
<evidence type="ECO:0000256" key="3">
    <source>
        <dbReference type="SAM" id="MobiDB-lite"/>
    </source>
</evidence>
<dbReference type="EMBL" id="MU006234">
    <property type="protein sequence ID" value="KAF2822464.1"/>
    <property type="molecule type" value="Genomic_DNA"/>
</dbReference>
<protein>
    <recommendedName>
        <fullName evidence="4">Glycine zipper 2TM domain-containing protein</fullName>
    </recommendedName>
</protein>
<organism evidence="5 6">
    <name type="scientific">Ophiobolus disseminans</name>
    <dbReference type="NCBI Taxonomy" id="1469910"/>
    <lineage>
        <taxon>Eukaryota</taxon>
        <taxon>Fungi</taxon>
        <taxon>Dikarya</taxon>
        <taxon>Ascomycota</taxon>
        <taxon>Pezizomycotina</taxon>
        <taxon>Dothideomycetes</taxon>
        <taxon>Pleosporomycetidae</taxon>
        <taxon>Pleosporales</taxon>
        <taxon>Pleosporineae</taxon>
        <taxon>Phaeosphaeriaceae</taxon>
        <taxon>Ophiobolus</taxon>
    </lineage>
</organism>
<dbReference type="PANTHER" id="PTHR35603">
    <property type="match status" value="1"/>
</dbReference>
<evidence type="ECO:0000259" key="4">
    <source>
        <dbReference type="Pfam" id="PF05433"/>
    </source>
</evidence>
<proteinExistence type="predicted"/>
<feature type="compositionally biased region" description="Low complexity" evidence="3">
    <location>
        <begin position="148"/>
        <end position="163"/>
    </location>
</feature>
<name>A0A6A6ZPW1_9PLEO</name>
<evidence type="ECO:0000256" key="2">
    <source>
        <dbReference type="ARBA" id="ARBA00023136"/>
    </source>
</evidence>
<dbReference type="InterPro" id="IPR008816">
    <property type="entry name" value="Gly_zipper_2TM_dom"/>
</dbReference>
<evidence type="ECO:0000313" key="6">
    <source>
        <dbReference type="Proteomes" id="UP000799424"/>
    </source>
</evidence>
<keyword evidence="6" id="KW-1185">Reference proteome</keyword>
<feature type="compositionally biased region" description="Basic and acidic residues" evidence="3">
    <location>
        <begin position="38"/>
        <end position="51"/>
    </location>
</feature>
<dbReference type="Pfam" id="PF05433">
    <property type="entry name" value="Rick_17kDa_Anti"/>
    <property type="match status" value="1"/>
</dbReference>
<feature type="compositionally biased region" description="Basic and acidic residues" evidence="3">
    <location>
        <begin position="58"/>
        <end position="77"/>
    </location>
</feature>
<dbReference type="AlphaFoldDB" id="A0A6A6ZPW1"/>
<feature type="region of interest" description="Disordered" evidence="3">
    <location>
        <begin position="226"/>
        <end position="302"/>
    </location>
</feature>
<dbReference type="Proteomes" id="UP000799424">
    <property type="component" value="Unassembled WGS sequence"/>
</dbReference>
<feature type="compositionally biased region" description="Basic and acidic residues" evidence="3">
    <location>
        <begin position="164"/>
        <end position="173"/>
    </location>
</feature>